<dbReference type="SUPFAM" id="SSF75011">
    <property type="entry name" value="3-carboxy-cis,cis-mucoante lactonizing enzyme"/>
    <property type="match status" value="1"/>
</dbReference>
<dbReference type="AlphaFoldDB" id="A0A5S9IV81"/>
<proteinExistence type="predicted"/>
<dbReference type="Gene3D" id="2.130.10.10">
    <property type="entry name" value="YVTN repeat-like/Quinoprotein amine dehydrogenase"/>
    <property type="match status" value="1"/>
</dbReference>
<gene>
    <name evidence="2" type="ORF">UABAM_06617</name>
</gene>
<evidence type="ECO:0000256" key="1">
    <source>
        <dbReference type="SAM" id="SignalP"/>
    </source>
</evidence>
<feature type="chain" id="PRO_5025046675" evidence="1">
    <location>
        <begin position="20"/>
        <end position="441"/>
    </location>
</feature>
<dbReference type="RefSeq" id="WP_152021819.1">
    <property type="nucleotide sequence ID" value="NZ_AP019860.1"/>
</dbReference>
<dbReference type="EMBL" id="AP019860">
    <property type="protein sequence ID" value="BBM88196.1"/>
    <property type="molecule type" value="Genomic_DNA"/>
</dbReference>
<organism evidence="2 3">
    <name type="scientific">Uabimicrobium amorphum</name>
    <dbReference type="NCBI Taxonomy" id="2596890"/>
    <lineage>
        <taxon>Bacteria</taxon>
        <taxon>Pseudomonadati</taxon>
        <taxon>Planctomycetota</taxon>
        <taxon>Candidatus Uabimicrobiia</taxon>
        <taxon>Candidatus Uabimicrobiales</taxon>
        <taxon>Candidatus Uabimicrobiaceae</taxon>
        <taxon>Candidatus Uabimicrobium</taxon>
    </lineage>
</organism>
<dbReference type="KEGG" id="uam:UABAM_06617"/>
<dbReference type="Proteomes" id="UP000326354">
    <property type="component" value="Chromosome"/>
</dbReference>
<sequence length="441" mass="48754">MSIQKIVCIFVLLSLHVVAQNIPEAPIEGTPVFEGKALIGVSDADQIATAYANGVLQRLPGLSDTLTTVKLPLNPNRPQMSTINVSNSVVSWPQIVDVSKDGLYAFVVETRSVPSVSKVDNVYTDLPVGSFLTVIDMRDLGFPRIVEQQPIATNPTSIMVLPSKNLLAITSEESGRELCLASFRDGRVGELSFFSIPNRQHQHFRGGVRAVAWHPSGNYLAFNISDREIAFYRVNYTDGRPTSVTLVGENITAGDYISAGSFTPNGRFYIIPDLKWGDKQTDYLFNPHGRIISIAFSESGEHHISSVKKVGYSPEGFAMSPDGSLLVTVNMNRTYLPDKFPASIWPYRKRSSLTLAKLDNNTGEIEIIDEYGFNGLLPEDAVFDASGRNLAVAIYHNREDEPREGFIEFWNVDKSGTPKLKRTGYKIPCMRGLHDLVVIPK</sequence>
<evidence type="ECO:0000313" key="2">
    <source>
        <dbReference type="EMBL" id="BBM88196.1"/>
    </source>
</evidence>
<dbReference type="InterPro" id="IPR015943">
    <property type="entry name" value="WD40/YVTN_repeat-like_dom_sf"/>
</dbReference>
<dbReference type="OrthoDB" id="9790815at2"/>
<protein>
    <submittedName>
        <fullName evidence="2">Uncharacterized protein</fullName>
    </submittedName>
</protein>
<accession>A0A5S9IV81</accession>
<keyword evidence="1" id="KW-0732">Signal</keyword>
<reference evidence="2 3" key="1">
    <citation type="submission" date="2019-08" db="EMBL/GenBank/DDBJ databases">
        <title>Complete genome sequence of Candidatus Uab amorphum.</title>
        <authorList>
            <person name="Shiratori T."/>
            <person name="Suzuki S."/>
            <person name="Kakizawa Y."/>
            <person name="Ishida K."/>
        </authorList>
    </citation>
    <scope>NUCLEOTIDE SEQUENCE [LARGE SCALE GENOMIC DNA]</scope>
    <source>
        <strain evidence="2 3">SRT547</strain>
    </source>
</reference>
<keyword evidence="3" id="KW-1185">Reference proteome</keyword>
<feature type="signal peptide" evidence="1">
    <location>
        <begin position="1"/>
        <end position="19"/>
    </location>
</feature>
<name>A0A5S9IV81_UABAM</name>
<evidence type="ECO:0000313" key="3">
    <source>
        <dbReference type="Proteomes" id="UP000326354"/>
    </source>
</evidence>